<feature type="short sequence motif" description="Cysteine switch" evidence="20">
    <location>
        <begin position="105"/>
        <end position="112"/>
    </location>
</feature>
<dbReference type="InterPro" id="IPR002477">
    <property type="entry name" value="Peptidoglycan-bd-like"/>
</dbReference>
<dbReference type="PANTHER" id="PTHR10201:SF267">
    <property type="entry name" value="MACROPHAGE METALLOELASTASE"/>
    <property type="match status" value="1"/>
</dbReference>
<dbReference type="InterPro" id="IPR021158">
    <property type="entry name" value="Pept_M10A_Zn_BS"/>
</dbReference>
<feature type="binding site" evidence="16">
    <location>
        <position position="243"/>
    </location>
    <ligand>
        <name>Zn(2+)</name>
        <dbReference type="ChEBI" id="CHEBI:29105"/>
        <label>2</label>
        <note>catalytic</note>
    </ligand>
</feature>
<dbReference type="PANTHER" id="PTHR10201">
    <property type="entry name" value="MATRIX METALLOPROTEINASE"/>
    <property type="match status" value="1"/>
</dbReference>
<feature type="binding site" evidence="17">
    <location>
        <position position="216"/>
    </location>
    <ligand>
        <name>Ca(2+)</name>
        <dbReference type="ChEBI" id="CHEBI:29108"/>
        <label>1</label>
    </ligand>
</feature>
<feature type="repeat" description="Hemopexin" evidence="21">
    <location>
        <begin position="403"/>
        <end position="450"/>
    </location>
</feature>
<feature type="binding site" evidence="17">
    <location>
        <position position="173"/>
    </location>
    <ligand>
        <name>Ca(2+)</name>
        <dbReference type="ChEBI" id="CHEBI:29108"/>
        <label>2</label>
    </ligand>
</feature>
<keyword evidence="7 23" id="KW-0732">Signal</keyword>
<evidence type="ECO:0000256" key="8">
    <source>
        <dbReference type="ARBA" id="ARBA00022737"/>
    </source>
</evidence>
<dbReference type="GO" id="GO:0006508">
    <property type="term" value="P:proteolysis"/>
    <property type="evidence" value="ECO:0007669"/>
    <property type="project" value="UniProtKB-KW"/>
</dbReference>
<dbReference type="GeneTree" id="ENSGT00940000166491"/>
<evidence type="ECO:0000256" key="12">
    <source>
        <dbReference type="ARBA" id="ARBA00023049"/>
    </source>
</evidence>
<dbReference type="Proteomes" id="UP000007267">
    <property type="component" value="Unassembled WGS sequence"/>
</dbReference>
<dbReference type="SMART" id="SM00235">
    <property type="entry name" value="ZnMc"/>
    <property type="match status" value="1"/>
</dbReference>
<dbReference type="CDD" id="cd04278">
    <property type="entry name" value="ZnMc_MMP"/>
    <property type="match status" value="1"/>
</dbReference>
<keyword evidence="9" id="KW-0378">Hydrolase</keyword>
<feature type="binding site" evidence="16">
    <location>
        <position position="233"/>
    </location>
    <ligand>
        <name>Zn(2+)</name>
        <dbReference type="ChEBI" id="CHEBI:29105"/>
        <label>2</label>
        <note>catalytic</note>
    </ligand>
</feature>
<evidence type="ECO:0000256" key="23">
    <source>
        <dbReference type="SAM" id="SignalP"/>
    </source>
</evidence>
<dbReference type="InterPro" id="IPR018486">
    <property type="entry name" value="Hemopexin_CS"/>
</dbReference>
<evidence type="ECO:0000256" key="4">
    <source>
        <dbReference type="ARBA" id="ARBA00022530"/>
    </source>
</evidence>
<evidence type="ECO:0000256" key="7">
    <source>
        <dbReference type="ARBA" id="ARBA00022729"/>
    </source>
</evidence>
<evidence type="ECO:0000256" key="22">
    <source>
        <dbReference type="SAM" id="MobiDB-lite"/>
    </source>
</evidence>
<dbReference type="FunFam" id="2.110.10.10:FF:000002">
    <property type="entry name" value="Matrix metallopeptidase 3"/>
    <property type="match status" value="1"/>
</dbReference>
<evidence type="ECO:0000256" key="5">
    <source>
        <dbReference type="ARBA" id="ARBA00022670"/>
    </source>
</evidence>
<feature type="binding site" evidence="16">
    <location>
        <position position="237"/>
    </location>
    <ligand>
        <name>Zn(2+)</name>
        <dbReference type="ChEBI" id="CHEBI:29105"/>
        <label>2</label>
        <note>catalytic</note>
    </ligand>
</feature>
<feature type="binding site" evidence="17">
    <location>
        <position position="455"/>
    </location>
    <ligand>
        <name>Ca(2+)</name>
        <dbReference type="ChEBI" id="CHEBI:29108"/>
        <label>4</label>
    </ligand>
</feature>
<dbReference type="SUPFAM" id="SSF50923">
    <property type="entry name" value="Hemopexin-like domain"/>
    <property type="match status" value="1"/>
</dbReference>
<evidence type="ECO:0000256" key="20">
    <source>
        <dbReference type="PIRSR" id="PIRSR621190-5"/>
    </source>
</evidence>
<dbReference type="SMART" id="SM00120">
    <property type="entry name" value="HX"/>
    <property type="match status" value="4"/>
</dbReference>
<keyword evidence="12" id="KW-0482">Metalloprotease</keyword>
<dbReference type="AlphaFoldDB" id="K7GCP5"/>
<keyword evidence="13" id="KW-0865">Zymogen</keyword>
<dbReference type="PROSITE" id="PS00546">
    <property type="entry name" value="CYSTEINE_SWITCH"/>
    <property type="match status" value="1"/>
</dbReference>
<feature type="repeat" description="Hemopexin" evidence="21">
    <location>
        <begin position="451"/>
        <end position="494"/>
    </location>
</feature>
<sequence>MKRERQIFIKTRHRNERMKNFLLLLLLCAASCAVPMSPKRKEEEEMKLVQKYLENYYSFKSHRMPVKRWKSDKGVVNKIKEMQEFIGLEVTGKLDSNTLEVIQKPRCGVPDVAEFSTFTGQPKWKKKNLKYRILNYTPDMAPADVDANIKEAFTVWSNVTPLTFTQVDSGDADILISFAAKVHNDFNPFDGPGGTVAHAYAPGNGIGGDAHFDEDENWTKGSQGSNLFFVAAHEFGHSLGLSHSKYPNSLMYPVYRYFDSRTFHLHQDDITGIQYLYGPSSKPPKEPPKSTVSLEPVEPTEPLPRKPCGPNLTFDAVTSFRGEIMFFKDKYFWHKHPTTKEVDFDLISSLWSHLPSGVDAAYEIMDKDETYLFKGNEFWVVKGDTLLSGYPKKISVLGFPKGVKKIDAALYNANTRKTYYFVSYKFWSYDERRQSMDKKTTLIRDEFPGINGKLDAAFQHKGFFYFLRGSRQFEFDPFAKKVTRVLRSNFWFPC</sequence>
<name>K7GCP5_PELSI</name>
<dbReference type="InterPro" id="IPR024079">
    <property type="entry name" value="MetalloPept_cat_dom_sf"/>
</dbReference>
<dbReference type="InterPro" id="IPR036365">
    <property type="entry name" value="PGBD-like_sf"/>
</dbReference>
<dbReference type="PIRSF" id="PIRSF001191">
    <property type="entry name" value="Peptidase_M10A_matrix"/>
    <property type="match status" value="1"/>
</dbReference>
<evidence type="ECO:0000259" key="24">
    <source>
        <dbReference type="SMART" id="SM00235"/>
    </source>
</evidence>
<feature type="active site" evidence="15">
    <location>
        <position position="234"/>
    </location>
</feature>
<dbReference type="OrthoDB" id="406838at2759"/>
<reference evidence="25" key="4">
    <citation type="submission" date="2025-09" db="UniProtKB">
        <authorList>
            <consortium name="Ensembl"/>
        </authorList>
    </citation>
    <scope>IDENTIFICATION</scope>
</reference>
<dbReference type="Pfam" id="PF00045">
    <property type="entry name" value="Hemopexin"/>
    <property type="match status" value="3"/>
</dbReference>
<feature type="binding site" description="in inhibited form" evidence="17">
    <location>
        <position position="107"/>
    </location>
    <ligand>
        <name>Zn(2+)</name>
        <dbReference type="ChEBI" id="CHEBI:29105"/>
        <label>2</label>
        <note>catalytic</note>
    </ligand>
</feature>
<reference evidence="25" key="3">
    <citation type="submission" date="2025-08" db="UniProtKB">
        <authorList>
            <consortium name="Ensembl"/>
        </authorList>
    </citation>
    <scope>IDENTIFICATION</scope>
</reference>
<feature type="domain" description="Peptidase metallopeptidase" evidence="24">
    <location>
        <begin position="120"/>
        <end position="279"/>
    </location>
</feature>
<evidence type="ECO:0000313" key="25">
    <source>
        <dbReference type="Ensembl" id="ENSPSIP00000018056.1"/>
    </source>
</evidence>
<dbReference type="PROSITE" id="PS51642">
    <property type="entry name" value="HEMOPEXIN_2"/>
    <property type="match status" value="4"/>
</dbReference>
<dbReference type="RefSeq" id="XP_006123468.1">
    <property type="nucleotide sequence ID" value="XM_006123406.3"/>
</dbReference>
<dbReference type="eggNOG" id="KOG1565">
    <property type="taxonomic scope" value="Eukaryota"/>
</dbReference>
<feature type="binding site" evidence="17">
    <location>
        <position position="190"/>
    </location>
    <ligand>
        <name>Ca(2+)</name>
        <dbReference type="ChEBI" id="CHEBI:29108"/>
        <label>3</label>
    </ligand>
</feature>
<dbReference type="Gene3D" id="2.110.10.10">
    <property type="entry name" value="Hemopexin-like domain"/>
    <property type="match status" value="1"/>
</dbReference>
<feature type="binding site" evidence="17">
    <location>
        <position position="183"/>
    </location>
    <ligand>
        <name>Zn(2+)</name>
        <dbReference type="ChEBI" id="CHEBI:29105"/>
        <label>1</label>
    </ligand>
</feature>
<feature type="binding site" evidence="17">
    <location>
        <position position="213"/>
    </location>
    <ligand>
        <name>Ca(2+)</name>
        <dbReference type="ChEBI" id="CHEBI:29108"/>
        <label>3</label>
    </ligand>
</feature>
<evidence type="ECO:0000256" key="21">
    <source>
        <dbReference type="PROSITE-ProRule" id="PRU01011"/>
    </source>
</evidence>
<feature type="signal peptide" evidence="23">
    <location>
        <begin position="1"/>
        <end position="33"/>
    </location>
</feature>
<dbReference type="OMA" id="NFVQQYL"/>
<comment type="cofactor">
    <cofactor evidence="17">
        <name>Zn(2+)</name>
        <dbReference type="ChEBI" id="CHEBI:29105"/>
    </cofactor>
    <text evidence="17">Binds 2 Zn(2+) ions per subunit.</text>
</comment>
<keyword evidence="26" id="KW-1185">Reference proteome</keyword>
<accession>K7GCP5</accession>
<feature type="binding site" evidence="17">
    <location>
        <position position="209"/>
    </location>
    <ligand>
        <name>Ca(2+)</name>
        <dbReference type="ChEBI" id="CHEBI:29108"/>
        <label>2</label>
    </ligand>
</feature>
<reference evidence="26" key="2">
    <citation type="journal article" date="2013" name="Nat. Genet.">
        <title>The draft genomes of soft-shell turtle and green sea turtle yield insights into the development and evolution of the turtle-specific body plan.</title>
        <authorList>
            <person name="Wang Z."/>
            <person name="Pascual-Anaya J."/>
            <person name="Zadissa A."/>
            <person name="Li W."/>
            <person name="Niimura Y."/>
            <person name="Huang Z."/>
            <person name="Li C."/>
            <person name="White S."/>
            <person name="Xiong Z."/>
            <person name="Fang D."/>
            <person name="Wang B."/>
            <person name="Ming Y."/>
            <person name="Chen Y."/>
            <person name="Zheng Y."/>
            <person name="Kuraku S."/>
            <person name="Pignatelli M."/>
            <person name="Herrero J."/>
            <person name="Beal K."/>
            <person name="Nozawa M."/>
            <person name="Li Q."/>
            <person name="Wang J."/>
            <person name="Zhang H."/>
            <person name="Yu L."/>
            <person name="Shigenobu S."/>
            <person name="Wang J."/>
            <person name="Liu J."/>
            <person name="Flicek P."/>
            <person name="Searle S."/>
            <person name="Wang J."/>
            <person name="Kuratani S."/>
            <person name="Yin Y."/>
            <person name="Aken B."/>
            <person name="Zhang G."/>
            <person name="Irie N."/>
        </authorList>
    </citation>
    <scope>NUCLEOTIDE SEQUENCE [LARGE SCALE GENOMIC DNA]</scope>
    <source>
        <strain evidence="26">Daiwa-1</strain>
    </source>
</reference>
<comment type="subcellular location">
    <subcellularLocation>
        <location evidence="1">Secreted</location>
        <location evidence="1">Extracellular space</location>
        <location evidence="1">Extracellular matrix</location>
    </subcellularLocation>
</comment>
<evidence type="ECO:0000313" key="26">
    <source>
        <dbReference type="Proteomes" id="UP000007267"/>
    </source>
</evidence>
<feature type="binding site" evidence="17">
    <location>
        <position position="211"/>
    </location>
    <ligand>
        <name>Zn(2+)</name>
        <dbReference type="ChEBI" id="CHEBI:29105"/>
        <label>1</label>
    </ligand>
</feature>
<evidence type="ECO:0000256" key="17">
    <source>
        <dbReference type="PIRSR" id="PIRSR621190-2"/>
    </source>
</evidence>
<feature type="binding site" evidence="17">
    <location>
        <position position="409"/>
    </location>
    <ligand>
        <name>Ca(2+)</name>
        <dbReference type="ChEBI" id="CHEBI:29108"/>
        <label>5</label>
    </ligand>
</feature>
<feature type="binding site" evidence="17">
    <location>
        <position position="359"/>
    </location>
    <ligand>
        <name>Ca(2+)</name>
        <dbReference type="ChEBI" id="CHEBI:29108"/>
        <label>4</label>
    </ligand>
</feature>
<evidence type="ECO:0000256" key="15">
    <source>
        <dbReference type="PIRSR" id="PIRSR001191-1"/>
    </source>
</evidence>
<feature type="binding site" evidence="17">
    <location>
        <position position="185"/>
    </location>
    <ligand>
        <name>Zn(2+)</name>
        <dbReference type="ChEBI" id="CHEBI:29105"/>
        <label>1</label>
    </ligand>
</feature>
<reference evidence="26" key="1">
    <citation type="submission" date="2011-10" db="EMBL/GenBank/DDBJ databases">
        <authorList>
            <consortium name="Soft-shell Turtle Genome Consortium"/>
        </authorList>
    </citation>
    <scope>NUCLEOTIDE SEQUENCE [LARGE SCALE GENOMIC DNA]</scope>
    <source>
        <strain evidence="26">Daiwa-1</strain>
    </source>
</reference>
<feature type="binding site" evidence="17">
    <location>
        <position position="361"/>
    </location>
    <ligand>
        <name>Ca(2+)</name>
        <dbReference type="ChEBI" id="CHEBI:29108"/>
        <label>5</label>
    </ligand>
</feature>
<protein>
    <submittedName>
        <fullName evidence="25">Stromelysin-1-like</fullName>
    </submittedName>
</protein>
<evidence type="ECO:0000256" key="1">
    <source>
        <dbReference type="ARBA" id="ARBA00004498"/>
    </source>
</evidence>
<feature type="binding site" evidence="17">
    <location>
        <position position="216"/>
    </location>
    <ligand>
        <name>Ca(2+)</name>
        <dbReference type="ChEBI" id="CHEBI:29108"/>
        <label>3</label>
    </ligand>
</feature>
<feature type="binding site" evidence="17">
    <location>
        <position position="315"/>
    </location>
    <ligand>
        <name>Ca(2+)</name>
        <dbReference type="ChEBI" id="CHEBI:29108"/>
        <label>4</label>
    </ligand>
</feature>
<dbReference type="CDD" id="cd00094">
    <property type="entry name" value="HX"/>
    <property type="match status" value="1"/>
</dbReference>
<dbReference type="GO" id="GO:0030574">
    <property type="term" value="P:collagen catabolic process"/>
    <property type="evidence" value="ECO:0007669"/>
    <property type="project" value="TreeGrafter"/>
</dbReference>
<keyword evidence="6 16" id="KW-0479">Metal-binding</keyword>
<dbReference type="InterPro" id="IPR036375">
    <property type="entry name" value="Hemopexin-like_dom_sf"/>
</dbReference>
<organism evidence="25 26">
    <name type="scientific">Pelodiscus sinensis</name>
    <name type="common">Chinese softshell turtle</name>
    <name type="synonym">Trionyx sinensis</name>
    <dbReference type="NCBI Taxonomy" id="13735"/>
    <lineage>
        <taxon>Eukaryota</taxon>
        <taxon>Metazoa</taxon>
        <taxon>Chordata</taxon>
        <taxon>Craniata</taxon>
        <taxon>Vertebrata</taxon>
        <taxon>Euteleostomi</taxon>
        <taxon>Archelosauria</taxon>
        <taxon>Testudinata</taxon>
        <taxon>Testudines</taxon>
        <taxon>Cryptodira</taxon>
        <taxon>Trionychia</taxon>
        <taxon>Trionychidae</taxon>
        <taxon>Pelodiscus</taxon>
    </lineage>
</organism>
<dbReference type="Gene3D" id="3.40.390.10">
    <property type="entry name" value="Collagenase (Catalytic Domain)"/>
    <property type="match status" value="1"/>
</dbReference>
<keyword evidence="8" id="KW-0677">Repeat</keyword>
<keyword evidence="14 18" id="KW-1015">Disulfide bond</keyword>
<feature type="binding site" evidence="17">
    <location>
        <position position="251"/>
    </location>
    <ligand>
        <name>Zn(2+)</name>
        <dbReference type="ChEBI" id="CHEBI:29105"/>
        <label>2</label>
        <note>catalytic</note>
    </ligand>
</feature>
<feature type="binding site" evidence="17">
    <location>
        <position position="207"/>
    </location>
    <ligand>
        <name>Ca(2+)</name>
        <dbReference type="ChEBI" id="CHEBI:29108"/>
        <label>2</label>
    </ligand>
</feature>
<evidence type="ECO:0000256" key="14">
    <source>
        <dbReference type="ARBA" id="ARBA00023157"/>
    </source>
</evidence>
<dbReference type="EMBL" id="AGCU01089508">
    <property type="status" value="NOT_ANNOTATED_CDS"/>
    <property type="molecule type" value="Genomic_DNA"/>
</dbReference>
<dbReference type="InterPro" id="IPR001818">
    <property type="entry name" value="Pept_M10_metallopeptidase"/>
</dbReference>
<feature type="binding site" evidence="17">
    <location>
        <position position="191"/>
    </location>
    <ligand>
        <name>Ca(2+)</name>
        <dbReference type="ChEBI" id="CHEBI:29108"/>
        <label>3</label>
    </ligand>
</feature>
<evidence type="ECO:0000256" key="9">
    <source>
        <dbReference type="ARBA" id="ARBA00022801"/>
    </source>
</evidence>
<dbReference type="FunFam" id="3.40.390.10:FF:000007">
    <property type="entry name" value="Collagenase 3"/>
    <property type="match status" value="1"/>
</dbReference>
<dbReference type="InterPro" id="IPR033739">
    <property type="entry name" value="M10A_MMP"/>
</dbReference>
<evidence type="ECO:0000256" key="6">
    <source>
        <dbReference type="ARBA" id="ARBA00022723"/>
    </source>
</evidence>
<keyword evidence="3" id="KW-0964">Secreted</keyword>
<keyword evidence="5" id="KW-0645">Protease</keyword>
<dbReference type="HOGENOM" id="CLU_015489_6_0_1"/>
<evidence type="ECO:0000256" key="19">
    <source>
        <dbReference type="PIRSR" id="PIRSR621190-4"/>
    </source>
</evidence>
<dbReference type="InterPro" id="IPR006026">
    <property type="entry name" value="Peptidase_Metallo"/>
</dbReference>
<dbReference type="KEGG" id="pss:102447922"/>
<evidence type="ECO:0000256" key="10">
    <source>
        <dbReference type="ARBA" id="ARBA00022833"/>
    </source>
</evidence>
<evidence type="ECO:0000256" key="13">
    <source>
        <dbReference type="ARBA" id="ARBA00023145"/>
    </source>
</evidence>
<evidence type="ECO:0000256" key="3">
    <source>
        <dbReference type="ARBA" id="ARBA00022525"/>
    </source>
</evidence>
<dbReference type="InterPro" id="IPR018487">
    <property type="entry name" value="Hemopexin-like_repeat"/>
</dbReference>
<dbReference type="PROSITE" id="PS00024">
    <property type="entry name" value="HEMOPEXIN"/>
    <property type="match status" value="1"/>
</dbReference>
<keyword evidence="11 17" id="KW-0106">Calcium</keyword>
<dbReference type="Pfam" id="PF00413">
    <property type="entry name" value="Peptidase_M10"/>
    <property type="match status" value="1"/>
</dbReference>
<feature type="disulfide bond" evidence="18">
    <location>
        <begin position="308"/>
        <end position="494"/>
    </location>
</feature>
<evidence type="ECO:0000256" key="11">
    <source>
        <dbReference type="ARBA" id="ARBA00022837"/>
    </source>
</evidence>
<feature type="region of interest" description="Disordered" evidence="22">
    <location>
        <begin position="278"/>
        <end position="306"/>
    </location>
</feature>
<dbReference type="PRINTS" id="PR00138">
    <property type="entry name" value="MATRIXIN"/>
</dbReference>
<dbReference type="Pfam" id="PF01471">
    <property type="entry name" value="PG_binding_1"/>
    <property type="match status" value="1"/>
</dbReference>
<evidence type="ECO:0000256" key="2">
    <source>
        <dbReference type="ARBA" id="ARBA00010370"/>
    </source>
</evidence>
<feature type="modified residue" description="Phosphotyrosine; by PKDCC" evidence="19">
    <location>
        <position position="390"/>
    </location>
</feature>
<keyword evidence="4" id="KW-0272">Extracellular matrix</keyword>
<evidence type="ECO:0000256" key="16">
    <source>
        <dbReference type="PIRSR" id="PIRSR001191-2"/>
    </source>
</evidence>
<comment type="similarity">
    <text evidence="2">Belongs to the peptidase M10A family.</text>
</comment>
<dbReference type="InterPro" id="IPR000585">
    <property type="entry name" value="Hemopexin-like_dom"/>
</dbReference>
<dbReference type="InterPro" id="IPR021190">
    <property type="entry name" value="Pept_M10A"/>
</dbReference>
<dbReference type="STRING" id="13735.ENSPSIP00000018056"/>
<feature type="repeat" description="Hemopexin" evidence="21">
    <location>
        <begin position="311"/>
        <end position="354"/>
    </location>
</feature>
<dbReference type="GO" id="GO:0008270">
    <property type="term" value="F:zinc ion binding"/>
    <property type="evidence" value="ECO:0007669"/>
    <property type="project" value="InterPro"/>
</dbReference>
<dbReference type="Ensembl" id="ENSPSIT00000018140.1">
    <property type="protein sequence ID" value="ENSPSIP00000018056.1"/>
    <property type="gene ID" value="ENSPSIG00000016058.1"/>
</dbReference>
<dbReference type="GO" id="GO:0004222">
    <property type="term" value="F:metalloendopeptidase activity"/>
    <property type="evidence" value="ECO:0007669"/>
    <property type="project" value="InterPro"/>
</dbReference>
<feature type="repeat" description="Hemopexin" evidence="21">
    <location>
        <begin position="355"/>
        <end position="401"/>
    </location>
</feature>
<feature type="chain" id="PRO_5016715370" evidence="23">
    <location>
        <begin position="34"/>
        <end position="494"/>
    </location>
</feature>
<dbReference type="GO" id="GO:0030198">
    <property type="term" value="P:extracellular matrix organization"/>
    <property type="evidence" value="ECO:0007669"/>
    <property type="project" value="TreeGrafter"/>
</dbReference>
<comment type="cofactor">
    <cofactor evidence="17">
        <name>Ca(2+)</name>
        <dbReference type="ChEBI" id="CHEBI:29108"/>
    </cofactor>
    <text evidence="17">Can bind about 5 Ca(2+) ions per subunit.</text>
</comment>
<dbReference type="SUPFAM" id="SSF55486">
    <property type="entry name" value="Metalloproteases ('zincins'), catalytic domain"/>
    <property type="match status" value="1"/>
</dbReference>
<dbReference type="SUPFAM" id="SSF47090">
    <property type="entry name" value="PGBD-like"/>
    <property type="match status" value="1"/>
</dbReference>
<feature type="binding site" evidence="17">
    <location>
        <position position="139"/>
    </location>
    <ligand>
        <name>Ca(2+)</name>
        <dbReference type="ChEBI" id="CHEBI:29108"/>
        <label>1</label>
    </ligand>
</feature>
<feature type="binding site" evidence="17">
    <location>
        <position position="198"/>
    </location>
    <ligand>
        <name>Zn(2+)</name>
        <dbReference type="ChEBI" id="CHEBI:29105"/>
        <label>1</label>
    </ligand>
</feature>
<keyword evidence="10 16" id="KW-0862">Zinc</keyword>
<proteinExistence type="inferred from homology"/>
<evidence type="ECO:0000256" key="18">
    <source>
        <dbReference type="PIRSR" id="PIRSR621190-3"/>
    </source>
</evidence>
<dbReference type="GO" id="GO:0031012">
    <property type="term" value="C:extracellular matrix"/>
    <property type="evidence" value="ECO:0007669"/>
    <property type="project" value="InterPro"/>
</dbReference>